<evidence type="ECO:0000313" key="4">
    <source>
        <dbReference type="EMBL" id="EER15318.1"/>
    </source>
</evidence>
<name>C5KJI4_PERM5</name>
<keyword evidence="2" id="KW-0812">Transmembrane</keyword>
<keyword evidence="6" id="KW-0002">3D-structure</keyword>
<dbReference type="OMA" id="MVASHID"/>
<feature type="region of interest" description="Disordered" evidence="1">
    <location>
        <begin position="428"/>
        <end position="452"/>
    </location>
</feature>
<dbReference type="InParanoid" id="C5KJI4"/>
<keyword evidence="2" id="KW-0472">Membrane</keyword>
<sequence>MVTVLASTRRIVAAGPVRSGLLRRSAFNRMRVPEDIEFTKNRYTRRYNLATEDRVKLLNWNAFCIAVTALPIAYVYYSWYESSEDTDMIYRTMDPMREAKADSRSADIAAAVAMARSPHDEFLKGEERTKAKWAKMVKRGISSFIREQPDKFHRRARRGIPAEYRWTVWKACVSHDERFVRNVYWKLTGLGSENEQWGRAIKIDVPRTFPRDQATRNGSQMSEVSLYRILVAYANLNPDVGYCQGMNFVAGLLLLVSGEEEAFWVFVCLMEYDGLAGFYRENFPLLGRYTHAFDELLARELPDLRDHFTEEGVQPTLYIHQWYLSLFINCLPLQTVFVLWDVIVSDGLPIILSISIALLKVLRPALMQMEFEDIVRFFKTMKTGDEKCDATVIGQLLVRLSGKVEIPDSILESLHLPYDCQDPRNVEPLGLPPGPRSLELDRPLDGLDSDGTKPVAGVAQWLKSVSAQIDASWSELKGGLAGAASSSDERLSSDDAS</sequence>
<dbReference type="InterPro" id="IPR035969">
    <property type="entry name" value="Rab-GAP_TBC_sf"/>
</dbReference>
<dbReference type="InterPro" id="IPR000195">
    <property type="entry name" value="Rab-GAP-TBC_dom"/>
</dbReference>
<dbReference type="GO" id="GO:0031267">
    <property type="term" value="F:small GTPase binding"/>
    <property type="evidence" value="ECO:0007669"/>
    <property type="project" value="TreeGrafter"/>
</dbReference>
<dbReference type="SMART" id="SM00164">
    <property type="entry name" value="TBC"/>
    <property type="match status" value="1"/>
</dbReference>
<dbReference type="PANTHER" id="PTHR47219:SF9">
    <property type="entry name" value="GTPASE ACTIVATING PROTEIN AND CENTROSOME-ASSOCIATED, ISOFORM B"/>
    <property type="match status" value="1"/>
</dbReference>
<dbReference type="Gene3D" id="1.10.8.270">
    <property type="entry name" value="putative rabgap domain of human tbc1 domain family member 14 like domains"/>
    <property type="match status" value="1"/>
</dbReference>
<organism evidence="5">
    <name type="scientific">Perkinsus marinus (strain ATCC 50983 / TXsc)</name>
    <dbReference type="NCBI Taxonomy" id="423536"/>
    <lineage>
        <taxon>Eukaryota</taxon>
        <taxon>Sar</taxon>
        <taxon>Alveolata</taxon>
        <taxon>Perkinsozoa</taxon>
        <taxon>Perkinsea</taxon>
        <taxon>Perkinsida</taxon>
        <taxon>Perkinsidae</taxon>
        <taxon>Perkinsus</taxon>
    </lineage>
</organism>
<evidence type="ECO:0000259" key="3">
    <source>
        <dbReference type="PROSITE" id="PS50086"/>
    </source>
</evidence>
<dbReference type="OrthoDB" id="294251at2759"/>
<accession>C5KJI4</accession>
<dbReference type="PROSITE" id="PS50086">
    <property type="entry name" value="TBC_RABGAP"/>
    <property type="match status" value="1"/>
</dbReference>
<feature type="domain" description="Rab-GAP TBC" evidence="3">
    <location>
        <begin position="159"/>
        <end position="347"/>
    </location>
</feature>
<keyword evidence="2" id="KW-1133">Transmembrane helix</keyword>
<dbReference type="AlphaFoldDB" id="C5KJI4"/>
<reference evidence="6" key="2">
    <citation type="submission" date="2024-07" db="PDB data bank">
        <title>Perkinsus marinus respiratory supercomplex CII2CIII2CIV2 in an intermediate state.</title>
        <authorList>
            <person name="Wu F."/>
            <person name="Amunts A."/>
        </authorList>
    </citation>
    <scope>STRUCTURE BY ELECTRON MICROSCOPY (2.20 ANGSTROMS) OF 31-102</scope>
</reference>
<evidence type="ECO:0000313" key="5">
    <source>
        <dbReference type="Proteomes" id="UP000007800"/>
    </source>
</evidence>
<dbReference type="InterPro" id="IPR050302">
    <property type="entry name" value="Rab_GAP_TBC_domain"/>
</dbReference>
<dbReference type="Proteomes" id="UP000007800">
    <property type="component" value="Unassembled WGS sequence"/>
</dbReference>
<reference evidence="4 5" key="1">
    <citation type="submission" date="2008-07" db="EMBL/GenBank/DDBJ databases">
        <authorList>
            <person name="El-Sayed N."/>
            <person name="Caler E."/>
            <person name="Inman J."/>
            <person name="Amedeo P."/>
            <person name="Hass B."/>
            <person name="Wortman J."/>
        </authorList>
    </citation>
    <scope>NUCLEOTIDE SEQUENCE [LARGE SCALE GENOMIC DNA]</scope>
    <source>
        <strain evidence="5">ATCC 50983 / TXsc</strain>
    </source>
</reference>
<dbReference type="GO" id="GO:0005096">
    <property type="term" value="F:GTPase activator activity"/>
    <property type="evidence" value="ECO:0007669"/>
    <property type="project" value="TreeGrafter"/>
</dbReference>
<evidence type="ECO:0000256" key="2">
    <source>
        <dbReference type="SAM" id="Phobius"/>
    </source>
</evidence>
<feature type="transmembrane region" description="Helical" evidence="2">
    <location>
        <begin position="57"/>
        <end position="79"/>
    </location>
</feature>
<protein>
    <recommendedName>
        <fullName evidence="3">Rab-GAP TBC domain-containing protein</fullName>
    </recommendedName>
</protein>
<dbReference type="RefSeq" id="XP_002783522.1">
    <property type="nucleotide sequence ID" value="XM_002783476.1"/>
</dbReference>
<dbReference type="FunFam" id="1.10.8.270:FF:000016">
    <property type="entry name" value="TBC1 domain family member 2A"/>
    <property type="match status" value="1"/>
</dbReference>
<evidence type="ECO:0007829" key="6">
    <source>
        <dbReference type="PDB" id="9FZL"/>
    </source>
</evidence>
<evidence type="ECO:0000256" key="1">
    <source>
        <dbReference type="SAM" id="MobiDB-lite"/>
    </source>
</evidence>
<proteinExistence type="evidence at protein level"/>
<dbReference type="Gene3D" id="1.10.472.80">
    <property type="entry name" value="Ypt/Rab-GAP domain of gyp1p, domain 3"/>
    <property type="match status" value="1"/>
</dbReference>
<dbReference type="SUPFAM" id="SSF47923">
    <property type="entry name" value="Ypt/Rab-GAP domain of gyp1p"/>
    <property type="match status" value="2"/>
</dbReference>
<dbReference type="PDB" id="9FZL">
    <property type="method" value="EM"/>
    <property type="resolution" value="2.20 A"/>
    <property type="chains" value="2T/2t=31-102"/>
</dbReference>
<keyword evidence="5" id="KW-1185">Reference proteome</keyword>
<dbReference type="PANTHER" id="PTHR47219">
    <property type="entry name" value="RAB GTPASE-ACTIVATING PROTEIN 1-LIKE"/>
    <property type="match status" value="1"/>
</dbReference>
<gene>
    <name evidence="4" type="ORF">Pmar_PMAR001368</name>
</gene>
<dbReference type="Pfam" id="PF00566">
    <property type="entry name" value="RabGAP-TBC"/>
    <property type="match status" value="1"/>
</dbReference>
<dbReference type="GeneID" id="9046047"/>
<dbReference type="EMBL" id="GG673606">
    <property type="protein sequence ID" value="EER15318.1"/>
    <property type="molecule type" value="Genomic_DNA"/>
</dbReference>